<dbReference type="Proteomes" id="UP001500339">
    <property type="component" value="Unassembled WGS sequence"/>
</dbReference>
<dbReference type="PANTHER" id="PTHR35531">
    <property type="entry name" value="INNER MEMBRANE PROTEIN YBCI-RELATED"/>
    <property type="match status" value="1"/>
</dbReference>
<feature type="transmembrane region" description="Helical" evidence="1">
    <location>
        <begin position="60"/>
        <end position="78"/>
    </location>
</feature>
<dbReference type="EMBL" id="BAAACF010000001">
    <property type="protein sequence ID" value="GAA0716607.1"/>
    <property type="molecule type" value="Genomic_DNA"/>
</dbReference>
<dbReference type="InterPro" id="IPR007404">
    <property type="entry name" value="YdjM-like"/>
</dbReference>
<keyword evidence="1" id="KW-0472">Membrane</keyword>
<reference evidence="2 3" key="1">
    <citation type="journal article" date="2019" name="Int. J. Syst. Evol. Microbiol.">
        <title>The Global Catalogue of Microorganisms (GCM) 10K type strain sequencing project: providing services to taxonomists for standard genome sequencing and annotation.</title>
        <authorList>
            <consortium name="The Broad Institute Genomics Platform"/>
            <consortium name="The Broad Institute Genome Sequencing Center for Infectious Disease"/>
            <person name="Wu L."/>
            <person name="Ma J."/>
        </authorList>
    </citation>
    <scope>NUCLEOTIDE SEQUENCE [LARGE SCALE GENOMIC DNA]</scope>
    <source>
        <strain evidence="2 3">JCM 1405</strain>
    </source>
</reference>
<dbReference type="InterPro" id="IPR016956">
    <property type="entry name" value="YdjM"/>
</dbReference>
<evidence type="ECO:0000313" key="3">
    <source>
        <dbReference type="Proteomes" id="UP001500339"/>
    </source>
</evidence>
<dbReference type="RefSeq" id="WP_343765378.1">
    <property type="nucleotide sequence ID" value="NZ_BAAACF010000001.1"/>
</dbReference>
<dbReference type="PIRSF" id="PIRSF030780">
    <property type="entry name" value="Md_memb_hyd_prd"/>
    <property type="match status" value="1"/>
</dbReference>
<evidence type="ECO:0000313" key="2">
    <source>
        <dbReference type="EMBL" id="GAA0716607.1"/>
    </source>
</evidence>
<keyword evidence="3" id="KW-1185">Reference proteome</keyword>
<dbReference type="PANTHER" id="PTHR35531:SF1">
    <property type="entry name" value="INNER MEMBRANE PROTEIN YBCI-RELATED"/>
    <property type="match status" value="1"/>
</dbReference>
<organism evidence="2 3">
    <name type="scientific">Clostridium malenominatum</name>
    <dbReference type="NCBI Taxonomy" id="1539"/>
    <lineage>
        <taxon>Bacteria</taxon>
        <taxon>Bacillati</taxon>
        <taxon>Bacillota</taxon>
        <taxon>Clostridia</taxon>
        <taxon>Eubacteriales</taxon>
        <taxon>Clostridiaceae</taxon>
        <taxon>Clostridium</taxon>
    </lineage>
</organism>
<proteinExistence type="predicted"/>
<protein>
    <submittedName>
        <fullName evidence="2">Metal-dependent hydrolase</fullName>
    </submittedName>
</protein>
<feature type="transmembrane region" description="Helical" evidence="1">
    <location>
        <begin position="84"/>
        <end position="101"/>
    </location>
</feature>
<keyword evidence="1" id="KW-0812">Transmembrane</keyword>
<feature type="transmembrane region" description="Helical" evidence="1">
    <location>
        <begin position="108"/>
        <end position="126"/>
    </location>
</feature>
<keyword evidence="1" id="KW-1133">Transmembrane helix</keyword>
<accession>A0ABN1ILD4</accession>
<gene>
    <name evidence="2" type="ORF">GCM10008905_01320</name>
</gene>
<sequence length="200" mass="22440">MKGKTHAGIGVVAVLALYNKPLAMSDLWGLGIVVVASLLPDIDHPKSAINKYILPFKNKLTKVTIYICLGLILMWYSYLYRGEAFLNGIGIILILIGISTHRNGLTHSLVGMITFSFITAYIGNIYHVNNVIYYFMIGYGLHLFCDMGTNRGVPLFYPFKKKNIKLPFTFKTNSKIGNTIEELIVIVGLIYIVFKLPNLF</sequence>
<feature type="transmembrane region" description="Helical" evidence="1">
    <location>
        <begin position="22"/>
        <end position="39"/>
    </location>
</feature>
<dbReference type="Pfam" id="PF04307">
    <property type="entry name" value="YdjM"/>
    <property type="match status" value="1"/>
</dbReference>
<keyword evidence="2" id="KW-0378">Hydrolase</keyword>
<dbReference type="GO" id="GO:0016787">
    <property type="term" value="F:hydrolase activity"/>
    <property type="evidence" value="ECO:0007669"/>
    <property type="project" value="UniProtKB-KW"/>
</dbReference>
<evidence type="ECO:0000256" key="1">
    <source>
        <dbReference type="SAM" id="Phobius"/>
    </source>
</evidence>
<comment type="caution">
    <text evidence="2">The sequence shown here is derived from an EMBL/GenBank/DDBJ whole genome shotgun (WGS) entry which is preliminary data.</text>
</comment>
<name>A0ABN1ILD4_9CLOT</name>